<name>A0A382LI87_9ZZZZ</name>
<dbReference type="AlphaFoldDB" id="A0A382LI87"/>
<feature type="region of interest" description="Disordered" evidence="1">
    <location>
        <begin position="1"/>
        <end position="20"/>
    </location>
</feature>
<evidence type="ECO:0000313" key="3">
    <source>
        <dbReference type="EMBL" id="SVC35555.1"/>
    </source>
</evidence>
<feature type="compositionally biased region" description="Low complexity" evidence="1">
    <location>
        <begin position="1"/>
        <end position="14"/>
    </location>
</feature>
<protein>
    <submittedName>
        <fullName evidence="3">Uncharacterized protein</fullName>
    </submittedName>
</protein>
<organism evidence="3">
    <name type="scientific">marine metagenome</name>
    <dbReference type="NCBI Taxonomy" id="408172"/>
    <lineage>
        <taxon>unclassified sequences</taxon>
        <taxon>metagenomes</taxon>
        <taxon>ecological metagenomes</taxon>
    </lineage>
</organism>
<feature type="non-terminal residue" evidence="3">
    <location>
        <position position="103"/>
    </location>
</feature>
<sequence>MAEPNPQPEAEVAPAAPPSKGGGIMGPIIAAIIIVAGIAGVFNFMVVPALKPPDKETPADLSDDAHHEGGGGHGDSHQGDGEAIKLPFELGESILVNIKGDNN</sequence>
<evidence type="ECO:0000256" key="1">
    <source>
        <dbReference type="SAM" id="MobiDB-lite"/>
    </source>
</evidence>
<evidence type="ECO:0000256" key="2">
    <source>
        <dbReference type="SAM" id="Phobius"/>
    </source>
</evidence>
<proteinExistence type="predicted"/>
<dbReference type="EMBL" id="UINC01086782">
    <property type="protein sequence ID" value="SVC35555.1"/>
    <property type="molecule type" value="Genomic_DNA"/>
</dbReference>
<keyword evidence="2" id="KW-0472">Membrane</keyword>
<gene>
    <name evidence="3" type="ORF">METZ01_LOCUS288409</name>
</gene>
<keyword evidence="2" id="KW-1133">Transmembrane helix</keyword>
<accession>A0A382LI87</accession>
<feature type="transmembrane region" description="Helical" evidence="2">
    <location>
        <begin position="24"/>
        <end position="46"/>
    </location>
</feature>
<feature type="region of interest" description="Disordered" evidence="1">
    <location>
        <begin position="52"/>
        <end position="84"/>
    </location>
</feature>
<reference evidence="3" key="1">
    <citation type="submission" date="2018-05" db="EMBL/GenBank/DDBJ databases">
        <authorList>
            <person name="Lanie J.A."/>
            <person name="Ng W.-L."/>
            <person name="Kazmierczak K.M."/>
            <person name="Andrzejewski T.M."/>
            <person name="Davidsen T.M."/>
            <person name="Wayne K.J."/>
            <person name="Tettelin H."/>
            <person name="Glass J.I."/>
            <person name="Rusch D."/>
            <person name="Podicherti R."/>
            <person name="Tsui H.-C.T."/>
            <person name="Winkler M.E."/>
        </authorList>
    </citation>
    <scope>NUCLEOTIDE SEQUENCE</scope>
</reference>
<keyword evidence="2" id="KW-0812">Transmembrane</keyword>
<feature type="compositionally biased region" description="Basic and acidic residues" evidence="1">
    <location>
        <begin position="52"/>
        <end position="83"/>
    </location>
</feature>